<dbReference type="InterPro" id="IPR029028">
    <property type="entry name" value="Alpha/beta_knot_MTases"/>
</dbReference>
<keyword evidence="4" id="KW-0949">S-adenosyl-L-methionine</keyword>
<feature type="domain" description="tRNA/rRNA methyltransferase SpoU type" evidence="7">
    <location>
        <begin position="126"/>
        <end position="202"/>
    </location>
</feature>
<dbReference type="GO" id="GO:0008173">
    <property type="term" value="F:RNA methyltransferase activity"/>
    <property type="evidence" value="ECO:0007669"/>
    <property type="project" value="InterPro"/>
</dbReference>
<evidence type="ECO:0000256" key="4">
    <source>
        <dbReference type="ARBA" id="ARBA00022691"/>
    </source>
</evidence>
<dbReference type="AlphaFoldDB" id="A0A2M7U104"/>
<name>A0A2M7U104_9BACT</name>
<keyword evidence="5" id="KW-0819">tRNA processing</keyword>
<keyword evidence="2" id="KW-0489">Methyltransferase</keyword>
<dbReference type="GO" id="GO:0002938">
    <property type="term" value="P:tRNA guanine ribose methylation"/>
    <property type="evidence" value="ECO:0007669"/>
    <property type="project" value="TreeGrafter"/>
</dbReference>
<gene>
    <name evidence="8" type="ORF">COY16_01080</name>
</gene>
<sequence length="209" mass="23376">MKKLDSKQLRDIPMIEAHDFAKKVKRNEIYFILENVYDTFNIGGIFRLADGLAVSKIYLCGEMETPPNHKIQKASVGTHKIVPWEYKPSAVEAIKELRGNIIVIPDSDPPAGRAGRESRKNMDPRLREDDNQKIKIIAIEQSKNSIPYTKAVYTMPVALLVGNETFGVSEEALAEVDEIVEIPMWGINKSLNVIVSAAIVGYHAISTKK</sequence>
<reference evidence="9" key="1">
    <citation type="submission" date="2017-09" db="EMBL/GenBank/DDBJ databases">
        <title>Depth-based differentiation of microbial function through sediment-hosted aquifers and enrichment of novel symbionts in the deep terrestrial subsurface.</title>
        <authorList>
            <person name="Probst A.J."/>
            <person name="Ladd B."/>
            <person name="Jarett J.K."/>
            <person name="Geller-Mcgrath D.E."/>
            <person name="Sieber C.M.K."/>
            <person name="Emerson J.B."/>
            <person name="Anantharaman K."/>
            <person name="Thomas B.C."/>
            <person name="Malmstrom R."/>
            <person name="Stieglmeier M."/>
            <person name="Klingl A."/>
            <person name="Woyke T."/>
            <person name="Ryan C.M."/>
            <person name="Banfield J.F."/>
        </authorList>
    </citation>
    <scope>NUCLEOTIDE SEQUENCE [LARGE SCALE GENOMIC DNA]</scope>
</reference>
<evidence type="ECO:0000256" key="5">
    <source>
        <dbReference type="ARBA" id="ARBA00022694"/>
    </source>
</evidence>
<dbReference type="InterPro" id="IPR029026">
    <property type="entry name" value="tRNA_m1G_MTases_N"/>
</dbReference>
<evidence type="ECO:0000256" key="2">
    <source>
        <dbReference type="ARBA" id="ARBA00022603"/>
    </source>
</evidence>
<proteinExistence type="predicted"/>
<evidence type="ECO:0000256" key="6">
    <source>
        <dbReference type="ARBA" id="ARBA00022884"/>
    </source>
</evidence>
<evidence type="ECO:0000313" key="8">
    <source>
        <dbReference type="EMBL" id="PIZ63759.1"/>
    </source>
</evidence>
<organism evidence="8 9">
    <name type="scientific">Candidatus Roizmanbacteria bacterium CG_4_10_14_0_2_um_filter_39_13</name>
    <dbReference type="NCBI Taxonomy" id="1974825"/>
    <lineage>
        <taxon>Bacteria</taxon>
        <taxon>Candidatus Roizmaniibacteriota</taxon>
    </lineage>
</organism>
<dbReference type="Gene3D" id="3.40.1280.10">
    <property type="match status" value="1"/>
</dbReference>
<keyword evidence="3" id="KW-0808">Transferase</keyword>
<accession>A0A2M7U104</accession>
<dbReference type="GO" id="GO:0000049">
    <property type="term" value="F:tRNA binding"/>
    <property type="evidence" value="ECO:0007669"/>
    <property type="project" value="UniProtKB-KW"/>
</dbReference>
<comment type="caution">
    <text evidence="8">The sequence shown here is derived from an EMBL/GenBank/DDBJ whole genome shotgun (WGS) entry which is preliminary data.</text>
</comment>
<protein>
    <recommendedName>
        <fullName evidence="7">tRNA/rRNA methyltransferase SpoU type domain-containing protein</fullName>
    </recommendedName>
</protein>
<dbReference type="Proteomes" id="UP000228503">
    <property type="component" value="Unassembled WGS sequence"/>
</dbReference>
<keyword evidence="6" id="KW-0694">RNA-binding</keyword>
<dbReference type="SUPFAM" id="SSF75217">
    <property type="entry name" value="alpha/beta knot"/>
    <property type="match status" value="1"/>
</dbReference>
<evidence type="ECO:0000313" key="9">
    <source>
        <dbReference type="Proteomes" id="UP000228503"/>
    </source>
</evidence>
<dbReference type="Pfam" id="PF00588">
    <property type="entry name" value="SpoU_methylase"/>
    <property type="match status" value="2"/>
</dbReference>
<dbReference type="PANTHER" id="PTHR43453:SF1">
    <property type="entry name" value="TRNA_RRNA METHYLTRANSFERASE SPOU TYPE DOMAIN-CONTAINING PROTEIN"/>
    <property type="match status" value="1"/>
</dbReference>
<evidence type="ECO:0000256" key="1">
    <source>
        <dbReference type="ARBA" id="ARBA00022555"/>
    </source>
</evidence>
<evidence type="ECO:0000256" key="3">
    <source>
        <dbReference type="ARBA" id="ARBA00022679"/>
    </source>
</evidence>
<dbReference type="InterPro" id="IPR033671">
    <property type="entry name" value="TrmH"/>
</dbReference>
<dbReference type="EMBL" id="PFOB01000014">
    <property type="protein sequence ID" value="PIZ63759.1"/>
    <property type="molecule type" value="Genomic_DNA"/>
</dbReference>
<dbReference type="PANTHER" id="PTHR43453">
    <property type="entry name" value="RRNA METHYLASE-LIKE"/>
    <property type="match status" value="1"/>
</dbReference>
<evidence type="ECO:0000259" key="7">
    <source>
        <dbReference type="Pfam" id="PF00588"/>
    </source>
</evidence>
<dbReference type="InterPro" id="IPR001537">
    <property type="entry name" value="SpoU_MeTrfase"/>
</dbReference>
<keyword evidence="1" id="KW-0820">tRNA-binding</keyword>
<feature type="domain" description="tRNA/rRNA methyltransferase SpoU type" evidence="7">
    <location>
        <begin position="29"/>
        <end position="101"/>
    </location>
</feature>